<sequence length="130" mass="14545">MSALFYSQALIVLLALWTGYGIPPTSGQHQVVGQGQVKQDGLDTLNLYSPYLDLTTLDTNHHRNQHTASNVSLVGAYRQRSIQTTVHGSICEYLRYFLIIDIMMILQVLLELGKQIIVSWGRIGAVCKVR</sequence>
<comment type="caution">
    <text evidence="2">The sequence shown here is derived from an EMBL/GenBank/DDBJ whole genome shotgun (WGS) entry which is preliminary data.</text>
</comment>
<keyword evidence="1" id="KW-0732">Signal</keyword>
<evidence type="ECO:0008006" key="4">
    <source>
        <dbReference type="Google" id="ProtNLM"/>
    </source>
</evidence>
<evidence type="ECO:0000313" key="2">
    <source>
        <dbReference type="EMBL" id="GFS17577.1"/>
    </source>
</evidence>
<keyword evidence="3" id="KW-1185">Reference proteome</keyword>
<dbReference type="Proteomes" id="UP000762676">
    <property type="component" value="Unassembled WGS sequence"/>
</dbReference>
<organism evidence="2 3">
    <name type="scientific">Elysia marginata</name>
    <dbReference type="NCBI Taxonomy" id="1093978"/>
    <lineage>
        <taxon>Eukaryota</taxon>
        <taxon>Metazoa</taxon>
        <taxon>Spiralia</taxon>
        <taxon>Lophotrochozoa</taxon>
        <taxon>Mollusca</taxon>
        <taxon>Gastropoda</taxon>
        <taxon>Heterobranchia</taxon>
        <taxon>Euthyneura</taxon>
        <taxon>Panpulmonata</taxon>
        <taxon>Sacoglossa</taxon>
        <taxon>Placobranchoidea</taxon>
        <taxon>Plakobranchidae</taxon>
        <taxon>Elysia</taxon>
    </lineage>
</organism>
<dbReference type="AlphaFoldDB" id="A0AAV4J9C1"/>
<feature type="chain" id="PRO_5043708191" description="Secreted protein" evidence="1">
    <location>
        <begin position="22"/>
        <end position="130"/>
    </location>
</feature>
<evidence type="ECO:0000256" key="1">
    <source>
        <dbReference type="SAM" id="SignalP"/>
    </source>
</evidence>
<accession>A0AAV4J9C1</accession>
<name>A0AAV4J9C1_9GAST</name>
<gene>
    <name evidence="2" type="ORF">ElyMa_001500100</name>
</gene>
<dbReference type="EMBL" id="BMAT01002959">
    <property type="protein sequence ID" value="GFS17577.1"/>
    <property type="molecule type" value="Genomic_DNA"/>
</dbReference>
<proteinExistence type="predicted"/>
<feature type="signal peptide" evidence="1">
    <location>
        <begin position="1"/>
        <end position="21"/>
    </location>
</feature>
<protein>
    <recommendedName>
        <fullName evidence="4">Secreted protein</fullName>
    </recommendedName>
</protein>
<reference evidence="2 3" key="1">
    <citation type="journal article" date="2021" name="Elife">
        <title>Chloroplast acquisition without the gene transfer in kleptoplastic sea slugs, Plakobranchus ocellatus.</title>
        <authorList>
            <person name="Maeda T."/>
            <person name="Takahashi S."/>
            <person name="Yoshida T."/>
            <person name="Shimamura S."/>
            <person name="Takaki Y."/>
            <person name="Nagai Y."/>
            <person name="Toyoda A."/>
            <person name="Suzuki Y."/>
            <person name="Arimoto A."/>
            <person name="Ishii H."/>
            <person name="Satoh N."/>
            <person name="Nishiyama T."/>
            <person name="Hasebe M."/>
            <person name="Maruyama T."/>
            <person name="Minagawa J."/>
            <person name="Obokata J."/>
            <person name="Shigenobu S."/>
        </authorList>
    </citation>
    <scope>NUCLEOTIDE SEQUENCE [LARGE SCALE GENOMIC DNA]</scope>
</reference>
<evidence type="ECO:0000313" key="3">
    <source>
        <dbReference type="Proteomes" id="UP000762676"/>
    </source>
</evidence>